<reference evidence="2" key="1">
    <citation type="journal article" date="2023" name="Commun. Biol.">
        <title>Genome analysis of Parmales, the sister group of diatoms, reveals the evolutionary specialization of diatoms from phago-mixotrophs to photoautotrophs.</title>
        <authorList>
            <person name="Ban H."/>
            <person name="Sato S."/>
            <person name="Yoshikawa S."/>
            <person name="Yamada K."/>
            <person name="Nakamura Y."/>
            <person name="Ichinomiya M."/>
            <person name="Sato N."/>
            <person name="Blanc-Mathieu R."/>
            <person name="Endo H."/>
            <person name="Kuwata A."/>
            <person name="Ogata H."/>
        </authorList>
    </citation>
    <scope>NUCLEOTIDE SEQUENCE [LARGE SCALE GENOMIC DNA]</scope>
</reference>
<comment type="caution">
    <text evidence="1">The sequence shown here is derived from an EMBL/GenBank/DDBJ whole genome shotgun (WGS) entry which is preliminary data.</text>
</comment>
<evidence type="ECO:0000313" key="1">
    <source>
        <dbReference type="EMBL" id="GMH80445.1"/>
    </source>
</evidence>
<dbReference type="Proteomes" id="UP001162640">
    <property type="component" value="Unassembled WGS sequence"/>
</dbReference>
<accession>A0A9W7B2R2</accession>
<dbReference type="Gene3D" id="3.30.70.1350">
    <property type="entry name" value="Cation efflux protein, cytoplasmic domain"/>
    <property type="match status" value="1"/>
</dbReference>
<dbReference type="EMBL" id="BLQM01000282">
    <property type="protein sequence ID" value="GMH80445.1"/>
    <property type="molecule type" value="Genomic_DNA"/>
</dbReference>
<sequence>MGFTDVEVLYDRRGKVMLNLNIIMDKKETIGRCNEVARDIRNLLMDRIEECAEVDVDLELEEMGEEEKMIVVWEEQKKDWKEFR</sequence>
<dbReference type="AlphaFoldDB" id="A0A9W7B2R2"/>
<protein>
    <submittedName>
        <fullName evidence="1">Uncharacterized protein</fullName>
    </submittedName>
</protein>
<evidence type="ECO:0000313" key="2">
    <source>
        <dbReference type="Proteomes" id="UP001162640"/>
    </source>
</evidence>
<dbReference type="InterPro" id="IPR036837">
    <property type="entry name" value="Cation_efflux_CTD_sf"/>
</dbReference>
<proteinExistence type="predicted"/>
<name>A0A9W7B2R2_9STRA</name>
<gene>
    <name evidence="1" type="ORF">TL16_g08550</name>
</gene>
<organism evidence="1 2">
    <name type="scientific">Triparma laevis f. inornata</name>
    <dbReference type="NCBI Taxonomy" id="1714386"/>
    <lineage>
        <taxon>Eukaryota</taxon>
        <taxon>Sar</taxon>
        <taxon>Stramenopiles</taxon>
        <taxon>Ochrophyta</taxon>
        <taxon>Bolidophyceae</taxon>
        <taxon>Parmales</taxon>
        <taxon>Triparmaceae</taxon>
        <taxon>Triparma</taxon>
    </lineage>
</organism>